<dbReference type="Pfam" id="PF11667">
    <property type="entry name" value="DUF3267"/>
    <property type="match status" value="1"/>
</dbReference>
<evidence type="ECO:0000313" key="2">
    <source>
        <dbReference type="EMBL" id="OHX67448.1"/>
    </source>
</evidence>
<evidence type="ECO:0000256" key="1">
    <source>
        <dbReference type="SAM" id="Phobius"/>
    </source>
</evidence>
<evidence type="ECO:0000313" key="3">
    <source>
        <dbReference type="Proteomes" id="UP000179797"/>
    </source>
</evidence>
<dbReference type="RefSeq" id="WP_044228621.1">
    <property type="nucleotide sequence ID" value="NZ_JRYR02000001.1"/>
</dbReference>
<evidence type="ECO:0008006" key="4">
    <source>
        <dbReference type="Google" id="ProtNLM"/>
    </source>
</evidence>
<accession>A0A1S1Z2E9</accession>
<dbReference type="InterPro" id="IPR021683">
    <property type="entry name" value="DUF3267"/>
</dbReference>
<dbReference type="Proteomes" id="UP000179797">
    <property type="component" value="Unassembled WGS sequence"/>
</dbReference>
<feature type="transmembrane region" description="Helical" evidence="1">
    <location>
        <begin position="34"/>
        <end position="52"/>
    </location>
</feature>
<gene>
    <name evidence="2" type="ORF">NH26_14395</name>
</gene>
<dbReference type="OrthoDB" id="9840412at2"/>
<reference evidence="2 3" key="1">
    <citation type="journal article" date="2012" name="Int. J. Syst. Evol. Microbiol.">
        <title>Flammeovirga pacifica sp. nov., isolated from deep-sea sediment.</title>
        <authorList>
            <person name="Xu H."/>
            <person name="Fu Y."/>
            <person name="Yang N."/>
            <person name="Ding Z."/>
            <person name="Lai Q."/>
            <person name="Zeng R."/>
        </authorList>
    </citation>
    <scope>NUCLEOTIDE SEQUENCE [LARGE SCALE GENOMIC DNA]</scope>
    <source>
        <strain evidence="3">DSM 24597 / LMG 26175 / WPAGA1</strain>
    </source>
</reference>
<dbReference type="AlphaFoldDB" id="A0A1S1Z2E9"/>
<keyword evidence="1" id="KW-1133">Transmembrane helix</keyword>
<dbReference type="EMBL" id="JRYR02000001">
    <property type="protein sequence ID" value="OHX67448.1"/>
    <property type="molecule type" value="Genomic_DNA"/>
</dbReference>
<organism evidence="2 3">
    <name type="scientific">Flammeovirga pacifica</name>
    <dbReference type="NCBI Taxonomy" id="915059"/>
    <lineage>
        <taxon>Bacteria</taxon>
        <taxon>Pseudomonadati</taxon>
        <taxon>Bacteroidota</taxon>
        <taxon>Cytophagia</taxon>
        <taxon>Cytophagales</taxon>
        <taxon>Flammeovirgaceae</taxon>
        <taxon>Flammeovirga</taxon>
    </lineage>
</organism>
<keyword evidence="3" id="KW-1185">Reference proteome</keyword>
<keyword evidence="1" id="KW-0812">Transmembrane</keyword>
<feature type="transmembrane region" description="Helical" evidence="1">
    <location>
        <begin position="59"/>
        <end position="88"/>
    </location>
</feature>
<name>A0A1S1Z2E9_FLAPC</name>
<feature type="transmembrane region" description="Helical" evidence="1">
    <location>
        <begin position="118"/>
        <end position="140"/>
    </location>
</feature>
<protein>
    <recommendedName>
        <fullName evidence="4">DUF3267 domain-containing protein</fullName>
    </recommendedName>
</protein>
<proteinExistence type="predicted"/>
<sequence length="194" mass="22791">MPLQTIKHSDVNSFITDRFQKNGRLLKSYSRIEYIQLLILLLLIVKVSNSCYHQEYSALFLLGVSIYFSFSILIIIHEIIHYLGYIILGKRDAYFGKVKKAMIFYVTTHSSKLNGYQYLFISMLPIVLITLFCIIFPILYNDLQLYYFTIPVMLCNYSFSKGDFAFCDYVLEQGISSLILWNKQETIYIQKTEK</sequence>
<comment type="caution">
    <text evidence="2">The sequence shown here is derived from an EMBL/GenBank/DDBJ whole genome shotgun (WGS) entry which is preliminary data.</text>
</comment>
<keyword evidence="1" id="KW-0472">Membrane</keyword>